<evidence type="ECO:0000259" key="3">
    <source>
        <dbReference type="PROSITE" id="PS50175"/>
    </source>
</evidence>
<evidence type="ECO:0000256" key="2">
    <source>
        <dbReference type="SAM" id="SignalP"/>
    </source>
</evidence>
<dbReference type="InterPro" id="IPR034122">
    <property type="entry name" value="Retropepsin-like_bacterial"/>
</dbReference>
<dbReference type="PROSITE" id="PS50175">
    <property type="entry name" value="ASP_PROT_RETROV"/>
    <property type="match status" value="1"/>
</dbReference>
<proteinExistence type="predicted"/>
<dbReference type="EMBL" id="JAMGBE010000001">
    <property type="protein sequence ID" value="MCL6728441.1"/>
    <property type="molecule type" value="Genomic_DNA"/>
</dbReference>
<keyword evidence="5" id="KW-1185">Reference proteome</keyword>
<dbReference type="PROSITE" id="PS00141">
    <property type="entry name" value="ASP_PROTEASE"/>
    <property type="match status" value="1"/>
</dbReference>
<dbReference type="InterPro" id="IPR001995">
    <property type="entry name" value="Peptidase_A2_cat"/>
</dbReference>
<comment type="caution">
    <text evidence="4">The sequence shown here is derived from an EMBL/GenBank/DDBJ whole genome shotgun (WGS) entry which is preliminary data.</text>
</comment>
<evidence type="ECO:0000313" key="4">
    <source>
        <dbReference type="EMBL" id="MCL6728441.1"/>
    </source>
</evidence>
<evidence type="ECO:0000256" key="1">
    <source>
        <dbReference type="ARBA" id="ARBA00022801"/>
    </source>
</evidence>
<keyword evidence="1" id="KW-0378">Hydrolase</keyword>
<feature type="signal peptide" evidence="2">
    <location>
        <begin position="1"/>
        <end position="20"/>
    </location>
</feature>
<keyword evidence="2" id="KW-0732">Signal</keyword>
<dbReference type="Pfam" id="PF13650">
    <property type="entry name" value="Asp_protease_2"/>
    <property type="match status" value="2"/>
</dbReference>
<organism evidence="4 5">
    <name type="scientific">Sphingomonas hankyongi</name>
    <dbReference type="NCBI Taxonomy" id="2908209"/>
    <lineage>
        <taxon>Bacteria</taxon>
        <taxon>Pseudomonadati</taxon>
        <taxon>Pseudomonadota</taxon>
        <taxon>Alphaproteobacteria</taxon>
        <taxon>Sphingomonadales</taxon>
        <taxon>Sphingomonadaceae</taxon>
        <taxon>Sphingomonas</taxon>
    </lineage>
</organism>
<dbReference type="Proteomes" id="UP001165342">
    <property type="component" value="Unassembled WGS sequence"/>
</dbReference>
<dbReference type="Gene3D" id="2.40.70.10">
    <property type="entry name" value="Acid Proteases"/>
    <property type="match status" value="2"/>
</dbReference>
<sequence>MRRLMALAVCLIGSAPPLSAQAPGIQLQPVSGPQPIDQTTQTDDVQMKDDVDERMTVPVMLAGSGPYRFLVDTGADRTAVSRQVADRLRFTRQAPVMLHSVSGATSVETAKIPLLELDRKRVREIDAALLDRAHMGADGILGVDSLASQRVMFDFDKNTMSVVPSSAPDFRGEPGTIVVVGKRRYGRLLFTNASVNGRRVVVVIDTGSAVSLGNEALRRQLQGKRVRASKDQVELLSVTGGKISGNYTFVRELELGGVTLNDLGIIFTDAHTFRQLDLENRPALLLGMNAIRAFKKVSIDFANRKFRVMLPERSEMETRWAAARTR</sequence>
<dbReference type="RefSeq" id="WP_249829953.1">
    <property type="nucleotide sequence ID" value="NZ_JAMGBE010000001.1"/>
</dbReference>
<feature type="domain" description="Peptidase A2" evidence="3">
    <location>
        <begin position="67"/>
        <end position="145"/>
    </location>
</feature>
<dbReference type="SUPFAM" id="SSF50630">
    <property type="entry name" value="Acid proteases"/>
    <property type="match status" value="2"/>
</dbReference>
<reference evidence="4" key="1">
    <citation type="submission" date="2022-05" db="EMBL/GenBank/DDBJ databases">
        <authorList>
            <person name="Jo J.-H."/>
            <person name="Im W.-T."/>
        </authorList>
    </citation>
    <scope>NUCLEOTIDE SEQUENCE</scope>
    <source>
        <strain evidence="4">SE220</strain>
    </source>
</reference>
<dbReference type="InterPro" id="IPR001969">
    <property type="entry name" value="Aspartic_peptidase_AS"/>
</dbReference>
<feature type="chain" id="PRO_5047018034" evidence="2">
    <location>
        <begin position="21"/>
        <end position="326"/>
    </location>
</feature>
<name>A0ABT0RY99_9SPHN</name>
<evidence type="ECO:0000313" key="5">
    <source>
        <dbReference type="Proteomes" id="UP001165342"/>
    </source>
</evidence>
<gene>
    <name evidence="4" type="ORF">LZ538_00025</name>
</gene>
<accession>A0ABT0RY99</accession>
<protein>
    <submittedName>
        <fullName evidence="4">Retroviral-like aspartic protease family protein</fullName>
    </submittedName>
</protein>
<dbReference type="CDD" id="cd05483">
    <property type="entry name" value="retropepsin_like_bacteria"/>
    <property type="match status" value="1"/>
</dbReference>
<dbReference type="InterPro" id="IPR021109">
    <property type="entry name" value="Peptidase_aspartic_dom_sf"/>
</dbReference>